<gene>
    <name evidence="9" type="ORF">CSB45_06990</name>
</gene>
<dbReference type="AlphaFoldDB" id="A0A2G6E6I9"/>
<name>A0A2G6E6I9_9BACT</name>
<dbReference type="InterPro" id="IPR020846">
    <property type="entry name" value="MFS_dom"/>
</dbReference>
<organism evidence="9 10">
    <name type="scientific">candidate division KSB3 bacterium</name>
    <dbReference type="NCBI Taxonomy" id="2044937"/>
    <lineage>
        <taxon>Bacteria</taxon>
        <taxon>candidate division KSB3</taxon>
    </lineage>
</organism>
<dbReference type="Proteomes" id="UP000229740">
    <property type="component" value="Unassembled WGS sequence"/>
</dbReference>
<keyword evidence="3" id="KW-1003">Cell membrane</keyword>
<feature type="transmembrane region" description="Helical" evidence="7">
    <location>
        <begin position="206"/>
        <end position="225"/>
    </location>
</feature>
<feature type="domain" description="Major facilitator superfamily (MFS) profile" evidence="8">
    <location>
        <begin position="7"/>
        <end position="393"/>
    </location>
</feature>
<dbReference type="PANTHER" id="PTHR43414:SF6">
    <property type="entry name" value="MULTIDRUG RESISTANCE PROTEIN MDTG"/>
    <property type="match status" value="1"/>
</dbReference>
<accession>A0A2G6E6I9</accession>
<feature type="transmembrane region" description="Helical" evidence="7">
    <location>
        <begin position="80"/>
        <end position="97"/>
    </location>
</feature>
<evidence type="ECO:0000256" key="2">
    <source>
        <dbReference type="ARBA" id="ARBA00022448"/>
    </source>
</evidence>
<proteinExistence type="predicted"/>
<dbReference type="PROSITE" id="PS50850">
    <property type="entry name" value="MFS"/>
    <property type="match status" value="1"/>
</dbReference>
<dbReference type="Pfam" id="PF07690">
    <property type="entry name" value="MFS_1"/>
    <property type="match status" value="2"/>
</dbReference>
<evidence type="ECO:0000256" key="5">
    <source>
        <dbReference type="ARBA" id="ARBA00022989"/>
    </source>
</evidence>
<feature type="transmembrane region" description="Helical" evidence="7">
    <location>
        <begin position="281"/>
        <end position="300"/>
    </location>
</feature>
<feature type="transmembrane region" description="Helical" evidence="7">
    <location>
        <begin position="306"/>
        <end position="327"/>
    </location>
</feature>
<evidence type="ECO:0000256" key="1">
    <source>
        <dbReference type="ARBA" id="ARBA00004651"/>
    </source>
</evidence>
<evidence type="ECO:0000256" key="4">
    <source>
        <dbReference type="ARBA" id="ARBA00022692"/>
    </source>
</evidence>
<keyword evidence="4 7" id="KW-0812">Transmembrane</keyword>
<feature type="transmembrane region" description="Helical" evidence="7">
    <location>
        <begin position="103"/>
        <end position="122"/>
    </location>
</feature>
<dbReference type="GO" id="GO:0005886">
    <property type="term" value="C:plasma membrane"/>
    <property type="evidence" value="ECO:0007669"/>
    <property type="project" value="UniProtKB-SubCell"/>
</dbReference>
<dbReference type="InterPro" id="IPR036259">
    <property type="entry name" value="MFS_trans_sf"/>
</dbReference>
<dbReference type="GO" id="GO:0022857">
    <property type="term" value="F:transmembrane transporter activity"/>
    <property type="evidence" value="ECO:0007669"/>
    <property type="project" value="InterPro"/>
</dbReference>
<keyword evidence="2" id="KW-0813">Transport</keyword>
<dbReference type="InterPro" id="IPR011701">
    <property type="entry name" value="MFS"/>
</dbReference>
<sequence>MPCWKQNLVALWIAQLLSIAGFSFALPFGPFYLQELGIQEPALLRIWSGIFTSSAAFTMAIMTPFWGYLADRYGKKPMTLRAGLGGTIALLGMGLAHSPETLLLFRLLQGCFTGTVTAYLTLVIAETPQEHRGLAIGLMNAAVFCGNSIGPLAGGVFSDRFGYRAAFLMAAGLLCLSFLLTFIFVREHTIGRRNSSFSFFSEMKALMLLGGVIPIIIVIFIYAAARTMQNPVLPLVVQDLTSRPATVATQTGIVGSAAGIASVFAGILAGALSRRGQATRLVTVLAFSTAAFGMGTFFVTEVWHLTILYFFAALCMGGIDPLLKVLLSRIVPAAQHGSAFGIIGSARAFGWFSGSLSGGIFAACIGLRPVFLLMAGCFVIIGAFLKISERALQDQ</sequence>
<protein>
    <recommendedName>
        <fullName evidence="8">Major facilitator superfamily (MFS) profile domain-containing protein</fullName>
    </recommendedName>
</protein>
<feature type="transmembrane region" description="Helical" evidence="7">
    <location>
        <begin position="165"/>
        <end position="185"/>
    </location>
</feature>
<evidence type="ECO:0000256" key="7">
    <source>
        <dbReference type="SAM" id="Phobius"/>
    </source>
</evidence>
<feature type="transmembrane region" description="Helical" evidence="7">
    <location>
        <begin position="245"/>
        <end position="269"/>
    </location>
</feature>
<evidence type="ECO:0000256" key="3">
    <source>
        <dbReference type="ARBA" id="ARBA00022475"/>
    </source>
</evidence>
<dbReference type="PANTHER" id="PTHR43414">
    <property type="entry name" value="MULTIDRUG RESISTANCE PROTEIN MDTG"/>
    <property type="match status" value="1"/>
</dbReference>
<evidence type="ECO:0000256" key="6">
    <source>
        <dbReference type="ARBA" id="ARBA00023136"/>
    </source>
</evidence>
<dbReference type="EMBL" id="PDPS01000026">
    <property type="protein sequence ID" value="PID57567.1"/>
    <property type="molecule type" value="Genomic_DNA"/>
</dbReference>
<feature type="transmembrane region" description="Helical" evidence="7">
    <location>
        <begin position="134"/>
        <end position="153"/>
    </location>
</feature>
<evidence type="ECO:0000259" key="8">
    <source>
        <dbReference type="PROSITE" id="PS50850"/>
    </source>
</evidence>
<dbReference type="Gene3D" id="1.20.1250.20">
    <property type="entry name" value="MFS general substrate transporter like domains"/>
    <property type="match status" value="1"/>
</dbReference>
<evidence type="ECO:0000313" key="10">
    <source>
        <dbReference type="Proteomes" id="UP000229740"/>
    </source>
</evidence>
<feature type="transmembrane region" description="Helical" evidence="7">
    <location>
        <begin position="369"/>
        <end position="387"/>
    </location>
</feature>
<feature type="transmembrane region" description="Helical" evidence="7">
    <location>
        <begin position="339"/>
        <end position="363"/>
    </location>
</feature>
<keyword evidence="6 7" id="KW-0472">Membrane</keyword>
<evidence type="ECO:0000313" key="9">
    <source>
        <dbReference type="EMBL" id="PID57567.1"/>
    </source>
</evidence>
<dbReference type="SUPFAM" id="SSF103473">
    <property type="entry name" value="MFS general substrate transporter"/>
    <property type="match status" value="1"/>
</dbReference>
<comment type="caution">
    <text evidence="9">The sequence shown here is derived from an EMBL/GenBank/DDBJ whole genome shotgun (WGS) entry which is preliminary data.</text>
</comment>
<keyword evidence="5 7" id="KW-1133">Transmembrane helix</keyword>
<comment type="subcellular location">
    <subcellularLocation>
        <location evidence="1">Cell membrane</location>
        <topology evidence="1">Multi-pass membrane protein</topology>
    </subcellularLocation>
</comment>
<reference evidence="9 10" key="1">
    <citation type="submission" date="2017-10" db="EMBL/GenBank/DDBJ databases">
        <title>Novel microbial diversity and functional potential in the marine mammal oral microbiome.</title>
        <authorList>
            <person name="Dudek N.K."/>
            <person name="Sun C.L."/>
            <person name="Burstein D."/>
            <person name="Kantor R.S."/>
            <person name="Aliaga Goltsman D.S."/>
            <person name="Bik E.M."/>
            <person name="Thomas B.C."/>
            <person name="Banfield J.F."/>
            <person name="Relman D.A."/>
        </authorList>
    </citation>
    <scope>NUCLEOTIDE SEQUENCE [LARGE SCALE GENOMIC DNA]</scope>
    <source>
        <strain evidence="9">DOLZORAL124_49_17</strain>
    </source>
</reference>
<feature type="transmembrane region" description="Helical" evidence="7">
    <location>
        <begin position="49"/>
        <end position="68"/>
    </location>
</feature>